<feature type="compositionally biased region" description="Polar residues" evidence="2">
    <location>
        <begin position="449"/>
        <end position="469"/>
    </location>
</feature>
<evidence type="ECO:0000256" key="2">
    <source>
        <dbReference type="SAM" id="MobiDB-lite"/>
    </source>
</evidence>
<protein>
    <submittedName>
        <fullName evidence="4">Alpha-amylase</fullName>
    </submittedName>
</protein>
<evidence type="ECO:0000313" key="4">
    <source>
        <dbReference type="EMBL" id="OZG48727.1"/>
    </source>
</evidence>
<dbReference type="PANTHER" id="PTHR10357">
    <property type="entry name" value="ALPHA-AMYLASE FAMILY MEMBER"/>
    <property type="match status" value="1"/>
</dbReference>
<dbReference type="InterPro" id="IPR006047">
    <property type="entry name" value="GH13_cat_dom"/>
</dbReference>
<dbReference type="SUPFAM" id="SSF51445">
    <property type="entry name" value="(Trans)glycosidases"/>
    <property type="match status" value="1"/>
</dbReference>
<comment type="similarity">
    <text evidence="1">Belongs to the glycosyl hydrolase 13 family.</text>
</comment>
<dbReference type="RefSeq" id="WP_094723652.1">
    <property type="nucleotide sequence ID" value="NZ_MWWS01000009.1"/>
</dbReference>
<dbReference type="Gene3D" id="3.90.400.10">
    <property type="entry name" value="Oligo-1,6-glucosidase, Domain 2"/>
    <property type="match status" value="1"/>
</dbReference>
<dbReference type="GO" id="GO:0009313">
    <property type="term" value="P:oligosaccharide catabolic process"/>
    <property type="evidence" value="ECO:0007669"/>
    <property type="project" value="TreeGrafter"/>
</dbReference>
<dbReference type="Gene3D" id="3.20.20.80">
    <property type="entry name" value="Glycosidases"/>
    <property type="match status" value="1"/>
</dbReference>
<dbReference type="InterPro" id="IPR017853">
    <property type="entry name" value="GH"/>
</dbReference>
<sequence length="592" mass="66386">MPSINHSTHNASAVTQADLWWKQAAVYQIYPRSFADSTGTGLGDIAGVTSRMDYLAQLGIDAIWLSPFYPSELADGGYDVQDYRNVDPKLGTMADFDAMVEAAHAKGIKVIVDIVPNHSSHLHPWFQEALNSEPGSAARNRYIFRDGKGEHGELPPTKWSANFGGPAWTRVPDGQWYLHLFTKEQPDFNWDNPEVRDDFLKTLTFWCDHGTDGFRIDVAEGLAKDLDRDDLDDYDMDVMHVTVDDGTHPVYDRDEVHEIFKEWRSKVFDRYEPARFAVGEAWVPVSRQHLYASPDELGQVFNFEFAECNWVRDELHQAIQDGIDLAARTNGSTSTWVMSNHDVPRHASRYALPQVSTDNGLYHAIANDWLLRNGRTYHEDRQLGTIRSKAAIMLEMALPGSAYVYQGEELGLFEVADIPWDQLEDPWAFGTSQNLSKKGRDGSRVPLPWTSTPDHSFGFSPSTQANGQPSAPAHLPQPSWFADYSVAAENGKPGSMLEHYRTVLALRHRYQTNDTSLRWLEDYDHSSSQPDGANGQHGGVIAYARANGWANITNFGSEPVGLPEGEILLTSQPLDEQGHLPQDTSAWILLAQ</sequence>
<gene>
    <name evidence="4" type="ORF">BOCO_1423</name>
</gene>
<dbReference type="InterPro" id="IPR045857">
    <property type="entry name" value="O16G_dom_2"/>
</dbReference>
<reference evidence="4 5" key="1">
    <citation type="journal article" date="2017" name="BMC Genomics">
        <title>Comparative genomic and phylogenomic analyses of the Bifidobacteriaceae family.</title>
        <authorList>
            <person name="Lugli G.A."/>
            <person name="Milani C."/>
            <person name="Turroni F."/>
            <person name="Duranti S."/>
            <person name="Mancabelli L."/>
            <person name="Mangifesta M."/>
            <person name="Ferrario C."/>
            <person name="Modesto M."/>
            <person name="Mattarelli P."/>
            <person name="Jiri K."/>
            <person name="van Sinderen D."/>
            <person name="Ventura M."/>
        </authorList>
    </citation>
    <scope>NUCLEOTIDE SEQUENCE [LARGE SCALE GENOMIC DNA]</scope>
    <source>
        <strain evidence="4 5">DSM 22924</strain>
    </source>
</reference>
<dbReference type="EMBL" id="MWWS01000009">
    <property type="protein sequence ID" value="OZG48727.1"/>
    <property type="molecule type" value="Genomic_DNA"/>
</dbReference>
<name>A0A261EPF0_9BIFI</name>
<proteinExistence type="inferred from homology"/>
<dbReference type="PANTHER" id="PTHR10357:SF179">
    <property type="entry name" value="NEUTRAL AND BASIC AMINO ACID TRANSPORT PROTEIN RBAT"/>
    <property type="match status" value="1"/>
</dbReference>
<dbReference type="OrthoDB" id="9043248at2"/>
<evidence type="ECO:0000259" key="3">
    <source>
        <dbReference type="SMART" id="SM00642"/>
    </source>
</evidence>
<comment type="caution">
    <text evidence="4">The sequence shown here is derived from an EMBL/GenBank/DDBJ whole genome shotgun (WGS) entry which is preliminary data.</text>
</comment>
<dbReference type="CDD" id="cd11332">
    <property type="entry name" value="AmyAc_OligoGlu_TS"/>
    <property type="match status" value="1"/>
</dbReference>
<dbReference type="SMART" id="SM00642">
    <property type="entry name" value="Aamy"/>
    <property type="match status" value="1"/>
</dbReference>
<dbReference type="Proteomes" id="UP000216004">
    <property type="component" value="Unassembled WGS sequence"/>
</dbReference>
<evidence type="ECO:0000256" key="1">
    <source>
        <dbReference type="ARBA" id="ARBA00008061"/>
    </source>
</evidence>
<keyword evidence="5" id="KW-1185">Reference proteome</keyword>
<feature type="region of interest" description="Disordered" evidence="2">
    <location>
        <begin position="431"/>
        <end position="474"/>
    </location>
</feature>
<dbReference type="GO" id="GO:0004556">
    <property type="term" value="F:alpha-amylase activity"/>
    <property type="evidence" value="ECO:0007669"/>
    <property type="project" value="TreeGrafter"/>
</dbReference>
<organism evidence="4 5">
    <name type="scientific">Bombiscardovia coagulans</name>
    <dbReference type="NCBI Taxonomy" id="686666"/>
    <lineage>
        <taxon>Bacteria</taxon>
        <taxon>Bacillati</taxon>
        <taxon>Actinomycetota</taxon>
        <taxon>Actinomycetes</taxon>
        <taxon>Bifidobacteriales</taxon>
        <taxon>Bifidobacteriaceae</taxon>
        <taxon>Bombiscardovia</taxon>
    </lineage>
</organism>
<evidence type="ECO:0000313" key="5">
    <source>
        <dbReference type="Proteomes" id="UP000216004"/>
    </source>
</evidence>
<feature type="domain" description="Glycosyl hydrolase family 13 catalytic" evidence="3">
    <location>
        <begin position="28"/>
        <end position="444"/>
    </location>
</feature>
<dbReference type="AlphaFoldDB" id="A0A261EPF0"/>
<accession>A0A261EPF0</accession>
<dbReference type="Pfam" id="PF00128">
    <property type="entry name" value="Alpha-amylase"/>
    <property type="match status" value="2"/>
</dbReference>